<keyword evidence="2" id="KW-0472">Membrane</keyword>
<keyword evidence="5" id="KW-0675">Receptor</keyword>
<dbReference type="AlphaFoldDB" id="A0A7Z8YCT5"/>
<organism evidence="5 6">
    <name type="scientific">Capnocytophaga ochracea</name>
    <dbReference type="NCBI Taxonomy" id="1018"/>
    <lineage>
        <taxon>Bacteria</taxon>
        <taxon>Pseudomonadati</taxon>
        <taxon>Bacteroidota</taxon>
        <taxon>Flavobacteriia</taxon>
        <taxon>Flavobacteriales</taxon>
        <taxon>Flavobacteriaceae</taxon>
        <taxon>Capnocytophaga</taxon>
    </lineage>
</organism>
<evidence type="ECO:0000313" key="6">
    <source>
        <dbReference type="Proteomes" id="UP000276733"/>
    </source>
</evidence>
<dbReference type="Gene3D" id="2.40.170.20">
    <property type="entry name" value="TonB-dependent receptor, beta-barrel domain"/>
    <property type="match status" value="1"/>
</dbReference>
<comment type="subcellular location">
    <subcellularLocation>
        <location evidence="1">Cell outer membrane</location>
    </subcellularLocation>
</comment>
<evidence type="ECO:0000256" key="4">
    <source>
        <dbReference type="SAM" id="SignalP"/>
    </source>
</evidence>
<gene>
    <name evidence="5" type="ORF">NCTC11458_01098</name>
</gene>
<feature type="signal peptide" evidence="4">
    <location>
        <begin position="1"/>
        <end position="21"/>
    </location>
</feature>
<evidence type="ECO:0000256" key="2">
    <source>
        <dbReference type="ARBA" id="ARBA00023136"/>
    </source>
</evidence>
<dbReference type="Proteomes" id="UP000276733">
    <property type="component" value="Unassembled WGS sequence"/>
</dbReference>
<evidence type="ECO:0000256" key="1">
    <source>
        <dbReference type="ARBA" id="ARBA00004442"/>
    </source>
</evidence>
<dbReference type="EMBL" id="UYIQ01000001">
    <property type="protein sequence ID" value="VDG81803.1"/>
    <property type="molecule type" value="Genomic_DNA"/>
</dbReference>
<feature type="chain" id="PRO_5030865896" evidence="4">
    <location>
        <begin position="22"/>
        <end position="793"/>
    </location>
</feature>
<reference evidence="5 6" key="1">
    <citation type="submission" date="2018-11" db="EMBL/GenBank/DDBJ databases">
        <authorList>
            <consortium name="Pathogen Informatics"/>
        </authorList>
    </citation>
    <scope>NUCLEOTIDE SEQUENCE [LARGE SCALE GENOMIC DNA]</scope>
    <source>
        <strain evidence="5 6">NCTC11458</strain>
    </source>
</reference>
<dbReference type="SUPFAM" id="SSF56935">
    <property type="entry name" value="Porins"/>
    <property type="match status" value="1"/>
</dbReference>
<dbReference type="InterPro" id="IPR036942">
    <property type="entry name" value="Beta-barrel_TonB_sf"/>
</dbReference>
<protein>
    <submittedName>
        <fullName evidence="5">Outer membrane receptor for monomeric catechols</fullName>
    </submittedName>
</protein>
<comment type="caution">
    <text evidence="5">The sequence shown here is derived from an EMBL/GenBank/DDBJ whole genome shotgun (WGS) entry which is preliminary data.</text>
</comment>
<dbReference type="RefSeq" id="WP_181831404.1">
    <property type="nucleotide sequence ID" value="NZ_UYIQ01000001.1"/>
</dbReference>
<keyword evidence="4" id="KW-0732">Signal</keyword>
<evidence type="ECO:0000256" key="3">
    <source>
        <dbReference type="ARBA" id="ARBA00023237"/>
    </source>
</evidence>
<keyword evidence="3" id="KW-0998">Cell outer membrane</keyword>
<evidence type="ECO:0000313" key="5">
    <source>
        <dbReference type="EMBL" id="VDG81803.1"/>
    </source>
</evidence>
<accession>A0A7Z8YCT5</accession>
<dbReference type="GO" id="GO:0009279">
    <property type="term" value="C:cell outer membrane"/>
    <property type="evidence" value="ECO:0007669"/>
    <property type="project" value="UniProtKB-SubCell"/>
</dbReference>
<sequence>MKTLITNFTSLCLLAVTSAFAQEPVTQPTDTIVPVVTMDTVPPAPKVDSLPSTSPITPKKDILGKDVKERDTENRNVMLNASSATSPRQLNIGLPFNGDILILENDIPVVYTFWTQIPTTAWRYDSTIGRIGMMSFQDGALTYGKVGYIVTSWDREPGRKLQGYASTYFTNYGSSHLDASVTAPIGKKGWGFMAGFNETFERGSGGNYQFTPFQDRFEMFKIGVSKKYSKGFVRAYYKHATDIPILGAYSPFVYEGKGKTKAIDGFDLGKDVYMPNDGLFPYKDYNTGETKLGDLNSDEASKNITNAIYLTGEHRFNNGWKLNYANMYMNSKAAFTILYPLSMYISDPDQQTGMTFKYVGTNKEYKGAVQMNSVQYYPQVEINTWITRLEATKKINKHSLRLGTTYQYYRAPEIQHGGLFYQTVEANPKRLDAYVDMGGGPVNITPEYGSLGTPNGGYKVTSDKKLAFYASDDIKLNDRFDIGFGARIERYYDHSTRNPYTNQYVQNRDFIKKKFKDWNKVGYFNFVAKVSNEFGFLGDITYNDWASRYWDNANNEKDSNGKEIFATPHTTTQSVLNYGGGVYWNHGDLISLVSKVTRIYKKNNITSQSIINPANNKEEKLFYPLFYDIATIGWTTDIISKPFKNFNLHFLLTLQKPEYKDYEYSAYGVSYSYNDKIIPELSKTLIEIDPSYFMLKGDLRLWLSFRYFGKQYGNPTNAISYNGWWESFGGVDYKLNRNIDLKFQVVNILNETGIKGALVRADQILDDKPYIGRKIVAGAIRPRTYELTLNFKF</sequence>
<proteinExistence type="predicted"/>
<name>A0A7Z8YCT5_CAPOC</name>